<feature type="compositionally biased region" description="Basic and acidic residues" evidence="1">
    <location>
        <begin position="71"/>
        <end position="82"/>
    </location>
</feature>
<gene>
    <name evidence="2" type="ORF">Q7C36_002191</name>
</gene>
<dbReference type="AlphaFoldDB" id="A0AA88TAG7"/>
<proteinExistence type="predicted"/>
<feature type="region of interest" description="Disordered" evidence="1">
    <location>
        <begin position="53"/>
        <end position="82"/>
    </location>
</feature>
<organism evidence="2 3">
    <name type="scientific">Tachysurus vachellii</name>
    <name type="common">Darkbarbel catfish</name>
    <name type="synonym">Pelteobagrus vachellii</name>
    <dbReference type="NCBI Taxonomy" id="175792"/>
    <lineage>
        <taxon>Eukaryota</taxon>
        <taxon>Metazoa</taxon>
        <taxon>Chordata</taxon>
        <taxon>Craniata</taxon>
        <taxon>Vertebrata</taxon>
        <taxon>Euteleostomi</taxon>
        <taxon>Actinopterygii</taxon>
        <taxon>Neopterygii</taxon>
        <taxon>Teleostei</taxon>
        <taxon>Ostariophysi</taxon>
        <taxon>Siluriformes</taxon>
        <taxon>Bagridae</taxon>
        <taxon>Tachysurus</taxon>
    </lineage>
</organism>
<evidence type="ECO:0000313" key="2">
    <source>
        <dbReference type="EMBL" id="KAK2866135.1"/>
    </source>
</evidence>
<evidence type="ECO:0000313" key="3">
    <source>
        <dbReference type="Proteomes" id="UP001187315"/>
    </source>
</evidence>
<dbReference type="EMBL" id="JAVHJS010000002">
    <property type="protein sequence ID" value="KAK2866135.1"/>
    <property type="molecule type" value="Genomic_DNA"/>
</dbReference>
<name>A0AA88TAG7_TACVA</name>
<reference evidence="2" key="1">
    <citation type="submission" date="2023-08" db="EMBL/GenBank/DDBJ databases">
        <title>Pelteobagrus vachellii genome.</title>
        <authorList>
            <person name="Liu H."/>
        </authorList>
    </citation>
    <scope>NUCLEOTIDE SEQUENCE</scope>
    <source>
        <strain evidence="2">PRFRI_2022a</strain>
        <tissue evidence="2">Muscle</tissue>
    </source>
</reference>
<sequence>MDALTSLQLHGLIHRKNGYREINKLHHSGLRTYPCYTKGAEFDRLVAKVRELSVPPPEEGGEEEFSSLLRGENRQTDRQRYV</sequence>
<keyword evidence="3" id="KW-1185">Reference proteome</keyword>
<comment type="caution">
    <text evidence="2">The sequence shown here is derived from an EMBL/GenBank/DDBJ whole genome shotgun (WGS) entry which is preliminary data.</text>
</comment>
<dbReference type="Proteomes" id="UP001187315">
    <property type="component" value="Unassembled WGS sequence"/>
</dbReference>
<evidence type="ECO:0000256" key="1">
    <source>
        <dbReference type="SAM" id="MobiDB-lite"/>
    </source>
</evidence>
<accession>A0AA88TAG7</accession>
<protein>
    <submittedName>
        <fullName evidence="2">Uncharacterized protein</fullName>
    </submittedName>
</protein>